<evidence type="ECO:0000313" key="2">
    <source>
        <dbReference type="EMBL" id="KGQ07357.1"/>
    </source>
</evidence>
<name>A0A0A2VM06_BEABA</name>
<sequence length="502" mass="56250">MLQKIFRHARLGLDALLALAGDLRGRKCTCDSTATPKTGSMNWVIFVSFDDGVQWGFRSSRTGYEAIISDNSAKKMLLSEVATLKVLREQTTVPVPEVYSFSASWDNDIGVPYILMSKAAGRSLREYHWIDCRTLGFTVDPLRLPLPDGARENITRQLGAVMGRLSMLRFDKIGSVFEDGRGSYVVGECLSPALIWQHRDSLEDNAVERGPFTYDGQYLASLISAFVGHARELSLSPHVFFAPIPYEGDYSTWSSYRAAANRWNDYVAVVAKVESSKNVLDFCLAGQVLQQMIPRISMPEKSYTLFHPDLNLGNVFVDDEFNITCLIDWGSASTGPLSELLATPGLQTRPPEQQVSAFRQGFAAAEYPPPAESWDKADMMWSFSRLVRLTSEYDFAHFKDLYRLICRADAEDDDVTELFCRMAAEEKNITLLEELRENDLAASELQKLEAAAFGTRANSTESRAIARKLSVVAEMNKNFVTTSKLWRWIEAALETQPDTPQS</sequence>
<reference evidence="2 3" key="1">
    <citation type="submission" date="2012-10" db="EMBL/GenBank/DDBJ databases">
        <title>Genome sequencing and analysis of entomopathogenic fungi Beauveria bassiana D1-5.</title>
        <authorList>
            <person name="Li Q."/>
            <person name="Wang L."/>
            <person name="Zhang Z."/>
            <person name="Wang Q."/>
            <person name="Ren J."/>
            <person name="Wang M."/>
            <person name="Xu W."/>
            <person name="Wang J."/>
            <person name="Lu Y."/>
            <person name="Du Q."/>
            <person name="Sun Z."/>
        </authorList>
    </citation>
    <scope>NUCLEOTIDE SEQUENCE [LARGE SCALE GENOMIC DNA]</scope>
    <source>
        <strain evidence="2 3">D1-5</strain>
    </source>
</reference>
<dbReference type="SUPFAM" id="SSF56112">
    <property type="entry name" value="Protein kinase-like (PK-like)"/>
    <property type="match status" value="1"/>
</dbReference>
<dbReference type="EMBL" id="ANFO01000699">
    <property type="protein sequence ID" value="KGQ07357.1"/>
    <property type="molecule type" value="Genomic_DNA"/>
</dbReference>
<dbReference type="Pfam" id="PF01636">
    <property type="entry name" value="APH"/>
    <property type="match status" value="1"/>
</dbReference>
<dbReference type="STRING" id="1245745.A0A0A2VM06"/>
<protein>
    <recommendedName>
        <fullName evidence="1">Aminoglycoside phosphotransferase domain-containing protein</fullName>
    </recommendedName>
</protein>
<evidence type="ECO:0000313" key="3">
    <source>
        <dbReference type="Proteomes" id="UP000030106"/>
    </source>
</evidence>
<dbReference type="InterPro" id="IPR002575">
    <property type="entry name" value="Aminoglycoside_PTrfase"/>
</dbReference>
<accession>A0A0A2VM06</accession>
<dbReference type="HOGENOM" id="CLU_043196_1_1_1"/>
<organism evidence="2 3">
    <name type="scientific">Beauveria bassiana D1-5</name>
    <dbReference type="NCBI Taxonomy" id="1245745"/>
    <lineage>
        <taxon>Eukaryota</taxon>
        <taxon>Fungi</taxon>
        <taxon>Dikarya</taxon>
        <taxon>Ascomycota</taxon>
        <taxon>Pezizomycotina</taxon>
        <taxon>Sordariomycetes</taxon>
        <taxon>Hypocreomycetidae</taxon>
        <taxon>Hypocreales</taxon>
        <taxon>Cordycipitaceae</taxon>
        <taxon>Beauveria</taxon>
    </lineage>
</organism>
<dbReference type="Proteomes" id="UP000030106">
    <property type="component" value="Unassembled WGS sequence"/>
</dbReference>
<gene>
    <name evidence="2" type="ORF">BBAD15_g7320</name>
</gene>
<feature type="domain" description="Aminoglycoside phosphotransferase" evidence="1">
    <location>
        <begin position="295"/>
        <end position="339"/>
    </location>
</feature>
<comment type="caution">
    <text evidence="2">The sequence shown here is derived from an EMBL/GenBank/DDBJ whole genome shotgun (WGS) entry which is preliminary data.</text>
</comment>
<dbReference type="OrthoDB" id="3645574at2759"/>
<evidence type="ECO:0000259" key="1">
    <source>
        <dbReference type="Pfam" id="PF01636"/>
    </source>
</evidence>
<proteinExistence type="predicted"/>
<dbReference type="PANTHER" id="PTHR21310">
    <property type="entry name" value="AMINOGLYCOSIDE PHOSPHOTRANSFERASE-RELATED-RELATED"/>
    <property type="match status" value="1"/>
</dbReference>
<dbReference type="AlphaFoldDB" id="A0A0A2VM06"/>
<dbReference type="PANTHER" id="PTHR21310:SF15">
    <property type="entry name" value="AMINOGLYCOSIDE PHOSPHOTRANSFERASE DOMAIN-CONTAINING PROTEIN"/>
    <property type="match status" value="1"/>
</dbReference>
<dbReference type="InterPro" id="IPR051678">
    <property type="entry name" value="AGP_Transferase"/>
</dbReference>
<dbReference type="Gene3D" id="3.90.1200.10">
    <property type="match status" value="1"/>
</dbReference>
<dbReference type="InterPro" id="IPR011009">
    <property type="entry name" value="Kinase-like_dom_sf"/>
</dbReference>